<feature type="compositionally biased region" description="Basic residues" evidence="1">
    <location>
        <begin position="264"/>
        <end position="274"/>
    </location>
</feature>
<reference evidence="3 5" key="2">
    <citation type="submission" date="2016-06" db="EMBL/GenBank/DDBJ databases">
        <title>Genome sequence of Oerskovia enterophila DSM 43852.</title>
        <authorList>
            <person name="Poehlein A."/>
            <person name="Jag V."/>
            <person name="Bengelsdorf F.R."/>
            <person name="Daniel R."/>
            <person name="Duerre P."/>
        </authorList>
    </citation>
    <scope>NUCLEOTIDE SEQUENCE [LARGE SCALE GENOMIC DNA]</scope>
    <source>
        <strain evidence="3 5">DSM 43852</strain>
    </source>
</reference>
<evidence type="ECO:0000313" key="5">
    <source>
        <dbReference type="Proteomes" id="UP000093412"/>
    </source>
</evidence>
<gene>
    <name evidence="3" type="ORF">OERS_14170</name>
    <name evidence="2" type="ORF">OJAG_19010</name>
</gene>
<sequence length="314" mass="32935">MSAGAHDEARLVVVGGHESDDGADLGFLRDALPGAVVSPAGRVLHNTVSALLTSGDAPVAVLPMTFGRNPTMVADVAKTLKWLSTGDGAGRVVLCDDFGTIDHLIAWLRKAATETAKHRPGAALVITARASNPFDDAELYRVAHLVRTHGAGLEVEVACVEEDGDVADAVRRARLLGSEESVVVPAGFARTSSAPWGSGELARARFYGPLMSEQAILQVVRQRLAAAEHSLSHGHDGIETGLLADHGHGYAHSHAFEESQGGHAHPHPHPHPHPHGGGEPTHAPVNSAHGHDSKHHEAPAAHGASNDEVLTHRH</sequence>
<dbReference type="AlphaFoldDB" id="A0A165S2Q2"/>
<accession>A0A165S2Q2</accession>
<organism evidence="2 4">
    <name type="scientific">Oerskovia enterophila</name>
    <dbReference type="NCBI Taxonomy" id="43678"/>
    <lineage>
        <taxon>Bacteria</taxon>
        <taxon>Bacillati</taxon>
        <taxon>Actinomycetota</taxon>
        <taxon>Actinomycetes</taxon>
        <taxon>Micrococcales</taxon>
        <taxon>Cellulomonadaceae</taxon>
        <taxon>Oerskovia</taxon>
    </lineage>
</organism>
<protein>
    <recommendedName>
        <fullName evidence="6">Cobalamin biosynthesis protein CbiX</fullName>
    </recommendedName>
</protein>
<comment type="caution">
    <text evidence="2">The sequence shown here is derived from an EMBL/GenBank/DDBJ whole genome shotgun (WGS) entry which is preliminary data.</text>
</comment>
<evidence type="ECO:0000256" key="1">
    <source>
        <dbReference type="SAM" id="MobiDB-lite"/>
    </source>
</evidence>
<dbReference type="PATRIC" id="fig|43678.3.peg.1982"/>
<dbReference type="Proteomes" id="UP000093412">
    <property type="component" value="Unassembled WGS sequence"/>
</dbReference>
<keyword evidence="5" id="KW-1185">Reference proteome</keyword>
<dbReference type="SUPFAM" id="SSF53800">
    <property type="entry name" value="Chelatase"/>
    <property type="match status" value="1"/>
</dbReference>
<proteinExistence type="predicted"/>
<feature type="region of interest" description="Disordered" evidence="1">
    <location>
        <begin position="255"/>
        <end position="314"/>
    </location>
</feature>
<evidence type="ECO:0008006" key="6">
    <source>
        <dbReference type="Google" id="ProtNLM"/>
    </source>
</evidence>
<dbReference type="STRING" id="43678.OJAG_19010"/>
<evidence type="ECO:0000313" key="3">
    <source>
        <dbReference type="EMBL" id="OCI31910.1"/>
    </source>
</evidence>
<dbReference type="Proteomes" id="UP000076447">
    <property type="component" value="Unassembled WGS sequence"/>
</dbReference>
<evidence type="ECO:0000313" key="4">
    <source>
        <dbReference type="Proteomes" id="UP000076447"/>
    </source>
</evidence>
<evidence type="ECO:0000313" key="2">
    <source>
        <dbReference type="EMBL" id="KZM35470.1"/>
    </source>
</evidence>
<dbReference type="EMBL" id="LRIE01000070">
    <property type="protein sequence ID" value="KZM35470.1"/>
    <property type="molecule type" value="Genomic_DNA"/>
</dbReference>
<feature type="compositionally biased region" description="Basic and acidic residues" evidence="1">
    <location>
        <begin position="289"/>
        <end position="299"/>
    </location>
</feature>
<name>A0A165S2Q2_9CELL</name>
<dbReference type="EMBL" id="MAQA01000012">
    <property type="protein sequence ID" value="OCI31910.1"/>
    <property type="molecule type" value="Genomic_DNA"/>
</dbReference>
<reference evidence="2 4" key="1">
    <citation type="submission" date="2016-01" db="EMBL/GenBank/DDBJ databases">
        <title>Genome sequence of Oerskovia enterophila VJag, an agar and cellulose degrading bacterium.</title>
        <authorList>
            <person name="Poehlein A."/>
            <person name="Jag V."/>
            <person name="Bengelsdorf F."/>
            <person name="Duerre P."/>
            <person name="Daniel R."/>
        </authorList>
    </citation>
    <scope>NUCLEOTIDE SEQUENCE [LARGE SCALE GENOMIC DNA]</scope>
    <source>
        <strain evidence="2 4">VJag</strain>
    </source>
</reference>